<reference evidence="6 7" key="1">
    <citation type="submission" date="2020-05" db="EMBL/GenBank/DDBJ databases">
        <title>Epidemiological investigations into extended-spectrum beta-lactam resistant Escherichia coli ST457 carried by Australian Silver gulls identified clonal lineages that cause ExPEC disease.</title>
        <authorList>
            <person name="Nesporova K."/>
            <person name="Wyrsch E.R."/>
            <person name="Valcek A."/>
            <person name="Bitar I."/>
            <person name="Chaw K."/>
            <person name="Harris P."/>
            <person name="Hrabak J."/>
            <person name="Djordjevic S.P."/>
            <person name="Dolejska M."/>
        </authorList>
    </citation>
    <scope>NUCLEOTIDE SEQUENCE [LARGE SCALE GENOMIC DNA]</scope>
    <source>
        <strain evidence="6 7">CE1966</strain>
    </source>
</reference>
<dbReference type="PIRSF" id="PIRSF002583">
    <property type="entry name" value="Hsp90"/>
    <property type="match status" value="1"/>
</dbReference>
<dbReference type="GO" id="GO:0140662">
    <property type="term" value="F:ATP-dependent protein folding chaperone"/>
    <property type="evidence" value="ECO:0007669"/>
    <property type="project" value="InterPro"/>
</dbReference>
<feature type="binding site" evidence="5">
    <location>
        <position position="38"/>
    </location>
    <ligand>
        <name>ATP</name>
        <dbReference type="ChEBI" id="CHEBI:30616"/>
    </ligand>
</feature>
<dbReference type="Gene3D" id="3.30.565.10">
    <property type="entry name" value="Histidine kinase-like ATPase, C-terminal domain"/>
    <property type="match status" value="1"/>
</dbReference>
<organism evidence="6 7">
    <name type="scientific">Escherichia coli</name>
    <dbReference type="NCBI Taxonomy" id="562"/>
    <lineage>
        <taxon>Bacteria</taxon>
        <taxon>Pseudomonadati</taxon>
        <taxon>Pseudomonadota</taxon>
        <taxon>Gammaproteobacteria</taxon>
        <taxon>Enterobacterales</taxon>
        <taxon>Enterobacteriaceae</taxon>
        <taxon>Escherichia</taxon>
    </lineage>
</organism>
<keyword evidence="3 5" id="KW-0067">ATP-binding</keyword>
<evidence type="ECO:0000313" key="7">
    <source>
        <dbReference type="Proteomes" id="UP000523197"/>
    </source>
</evidence>
<sequence length="611" mass="68115">MSTLQLPGSSYSTEVNLNGLIEVLSKHLYSTPVVAVRELVQNGHDAIVRRRIEQPDAPKDNAIRVVADVAKSTITISDTGAGLTESEIHGFLATVGVGYTRMLRQQDDNTGLIGMFGLGFLSAFVLAKEVTVLTTSWQTPDQSWKYHSTDGQKYTVTPHQSSETGTQVILTLKEEYSHLASNNLLNRVLSRYCILLHEPVYVGDASEPVNKLQPPWREVAPEGVTMHRALVQRKNLAFAAQFESSFEPICTIPVVPVGMSDAVGILWIQDGATYGTSDNRNLSLFLRGMLLDDEARELLPPWAGFIGGVIESSKLTPTASREDLQRDETWVAVQEALKEALISGLSDLAQNQPEIWRRVLMRHNEALLGAALCDDRLFDLLKDRLQVPTSKGALLAKDLRVNNSIHILLSRDGGFEEMLFHILQRPVARGDRYAVVPFLRRWALLYHCRIVEVGTQTGNEQLFSLAELPEEQVAYLEEHLCDGEQLIISRFEPAVLPLVVTPDREAELKQILEQDDADKRISTAALMLARQFTSQIQKTKTSSLYINLNNPCIMQLVTALQHQQQPAAALRLLKSLKVILCSSGNKEQHWDLHQALEDFTQVIPVLINQGK</sequence>
<dbReference type="GO" id="GO:0005524">
    <property type="term" value="F:ATP binding"/>
    <property type="evidence" value="ECO:0007669"/>
    <property type="project" value="UniProtKB-KW"/>
</dbReference>
<dbReference type="PANTHER" id="PTHR11528">
    <property type="entry name" value="HEAT SHOCK PROTEIN 90 FAMILY MEMBER"/>
    <property type="match status" value="1"/>
</dbReference>
<dbReference type="Pfam" id="PF00183">
    <property type="entry name" value="HSP90"/>
    <property type="match status" value="1"/>
</dbReference>
<proteinExistence type="inferred from homology"/>
<dbReference type="Gene3D" id="3.30.230.80">
    <property type="match status" value="1"/>
</dbReference>
<feature type="binding site" evidence="5">
    <location>
        <position position="321"/>
    </location>
    <ligand>
        <name>ATP</name>
        <dbReference type="ChEBI" id="CHEBI:30616"/>
    </ligand>
</feature>
<comment type="similarity">
    <text evidence="1">Belongs to the heat shock protein 90 family.</text>
</comment>
<dbReference type="SUPFAM" id="SSF54211">
    <property type="entry name" value="Ribosomal protein S5 domain 2-like"/>
    <property type="match status" value="1"/>
</dbReference>
<dbReference type="Pfam" id="PF13589">
    <property type="entry name" value="HATPase_c_3"/>
    <property type="match status" value="1"/>
</dbReference>
<evidence type="ECO:0000256" key="4">
    <source>
        <dbReference type="ARBA" id="ARBA00023186"/>
    </source>
</evidence>
<evidence type="ECO:0000256" key="2">
    <source>
        <dbReference type="ARBA" id="ARBA00022741"/>
    </source>
</evidence>
<dbReference type="PRINTS" id="PR00775">
    <property type="entry name" value="HEATSHOCK90"/>
</dbReference>
<dbReference type="SUPFAM" id="SSF55874">
    <property type="entry name" value="ATPase domain of HSP90 chaperone/DNA topoisomerase II/histidine kinase"/>
    <property type="match status" value="1"/>
</dbReference>
<dbReference type="EMBL" id="JABFNF010000031">
    <property type="protein sequence ID" value="MBA1889091.1"/>
    <property type="molecule type" value="Genomic_DNA"/>
</dbReference>
<gene>
    <name evidence="6" type="ORF">HLX92_23305</name>
</gene>
<protein>
    <submittedName>
        <fullName evidence="6">Molecular chaperone HtpG</fullName>
    </submittedName>
</protein>
<dbReference type="Proteomes" id="UP000523197">
    <property type="component" value="Unassembled WGS sequence"/>
</dbReference>
<evidence type="ECO:0000256" key="3">
    <source>
        <dbReference type="ARBA" id="ARBA00022840"/>
    </source>
</evidence>
<keyword evidence="2 5" id="KW-0547">Nucleotide-binding</keyword>
<dbReference type="InterPro" id="IPR001404">
    <property type="entry name" value="Hsp90_fam"/>
</dbReference>
<evidence type="ECO:0000313" key="6">
    <source>
        <dbReference type="EMBL" id="MBA1889091.1"/>
    </source>
</evidence>
<dbReference type="RefSeq" id="WP_000105770.1">
    <property type="nucleotide sequence ID" value="NZ_AP017617.1"/>
</dbReference>
<evidence type="ECO:0000256" key="5">
    <source>
        <dbReference type="PIRSR" id="PIRSR002583-1"/>
    </source>
</evidence>
<dbReference type="InterPro" id="IPR020568">
    <property type="entry name" value="Ribosomal_Su5_D2-typ_SF"/>
</dbReference>
<dbReference type="GO" id="GO:0016887">
    <property type="term" value="F:ATP hydrolysis activity"/>
    <property type="evidence" value="ECO:0007669"/>
    <property type="project" value="InterPro"/>
</dbReference>
<name>A0A1M2IMN4_ECOLX</name>
<comment type="caution">
    <text evidence="6">The sequence shown here is derived from an EMBL/GenBank/DDBJ whole genome shotgun (WGS) entry which is preliminary data.</text>
</comment>
<feature type="binding site" evidence="5">
    <location>
        <position position="78"/>
    </location>
    <ligand>
        <name>ATP</name>
        <dbReference type="ChEBI" id="CHEBI:30616"/>
    </ligand>
</feature>
<evidence type="ECO:0000256" key="1">
    <source>
        <dbReference type="ARBA" id="ARBA00008239"/>
    </source>
</evidence>
<feature type="binding site" evidence="5">
    <location>
        <position position="42"/>
    </location>
    <ligand>
        <name>ATP</name>
        <dbReference type="ChEBI" id="CHEBI:30616"/>
    </ligand>
</feature>
<dbReference type="InterPro" id="IPR020575">
    <property type="entry name" value="Hsp90_N"/>
</dbReference>
<keyword evidence="4" id="KW-0143">Chaperone</keyword>
<dbReference type="InterPro" id="IPR036890">
    <property type="entry name" value="HATPase_C_sf"/>
</dbReference>
<dbReference type="AlphaFoldDB" id="A0A1M2IMN4"/>
<dbReference type="GO" id="GO:0051082">
    <property type="term" value="F:unfolded protein binding"/>
    <property type="evidence" value="ECO:0007669"/>
    <property type="project" value="InterPro"/>
</dbReference>
<feature type="binding site" evidence="5">
    <location>
        <position position="166"/>
    </location>
    <ligand>
        <name>ATP</name>
        <dbReference type="ChEBI" id="CHEBI:30616"/>
    </ligand>
</feature>
<accession>A0A1M2IMN4</accession>